<dbReference type="InterPro" id="IPR015813">
    <property type="entry name" value="Pyrv/PenolPyrv_kinase-like_dom"/>
</dbReference>
<evidence type="ECO:0000256" key="13">
    <source>
        <dbReference type="ARBA" id="ARBA00022723"/>
    </source>
</evidence>
<dbReference type="InterPro" id="IPR024692">
    <property type="entry name" value="PTS_EI"/>
</dbReference>
<evidence type="ECO:0000259" key="21">
    <source>
        <dbReference type="Pfam" id="PF05524"/>
    </source>
</evidence>
<evidence type="ECO:0000256" key="18">
    <source>
        <dbReference type="SAM" id="Coils"/>
    </source>
</evidence>
<feature type="coiled-coil region" evidence="18">
    <location>
        <begin position="225"/>
        <end position="252"/>
    </location>
</feature>
<comment type="cofactor">
    <cofactor evidence="2 17">
        <name>Mg(2+)</name>
        <dbReference type="ChEBI" id="CHEBI:18420"/>
    </cofactor>
</comment>
<keyword evidence="10 17" id="KW-0762">Sugar transport</keyword>
<keyword evidence="8 17" id="KW-0813">Transport</keyword>
<dbReference type="InterPro" id="IPR000121">
    <property type="entry name" value="PEP_util_C"/>
</dbReference>
<evidence type="ECO:0000256" key="17">
    <source>
        <dbReference type="PIRNR" id="PIRNR000732"/>
    </source>
</evidence>
<feature type="domain" description="PEP-utilising enzyme C-terminal" evidence="20">
    <location>
        <begin position="253"/>
        <end position="537"/>
    </location>
</feature>
<dbReference type="InterPro" id="IPR008731">
    <property type="entry name" value="PTS_EIN"/>
</dbReference>
<dbReference type="PANTHER" id="PTHR46244:SF3">
    <property type="entry name" value="PHOSPHOENOLPYRUVATE-PROTEIN PHOSPHOTRANSFERASE"/>
    <property type="match status" value="1"/>
</dbReference>
<keyword evidence="13 17" id="KW-0479">Metal-binding</keyword>
<keyword evidence="23" id="KW-1185">Reference proteome</keyword>
<evidence type="ECO:0000313" key="22">
    <source>
        <dbReference type="EMBL" id="MEQ2556274.1"/>
    </source>
</evidence>
<dbReference type="Gene3D" id="1.10.274.10">
    <property type="entry name" value="PtsI, HPr-binding domain"/>
    <property type="match status" value="1"/>
</dbReference>
<dbReference type="Proteomes" id="UP001454489">
    <property type="component" value="Unassembled WGS sequence"/>
</dbReference>
<dbReference type="PANTHER" id="PTHR46244">
    <property type="entry name" value="PHOSPHOENOLPYRUVATE-PROTEIN PHOSPHOTRANSFERASE"/>
    <property type="match status" value="1"/>
</dbReference>
<evidence type="ECO:0000256" key="9">
    <source>
        <dbReference type="ARBA" id="ARBA00022490"/>
    </source>
</evidence>
<evidence type="ECO:0000256" key="1">
    <source>
        <dbReference type="ARBA" id="ARBA00000683"/>
    </source>
</evidence>
<dbReference type="SUPFAM" id="SSF51621">
    <property type="entry name" value="Phosphoenolpyruvate/pyruvate domain"/>
    <property type="match status" value="1"/>
</dbReference>
<keyword evidence="14 17" id="KW-0418">Kinase</keyword>
<accession>A0ABV1H983</accession>
<dbReference type="Pfam" id="PF02896">
    <property type="entry name" value="PEP-utilizers_C"/>
    <property type="match status" value="1"/>
</dbReference>
<evidence type="ECO:0000256" key="6">
    <source>
        <dbReference type="ARBA" id="ARBA00012232"/>
    </source>
</evidence>
<evidence type="ECO:0000256" key="8">
    <source>
        <dbReference type="ARBA" id="ARBA00022448"/>
    </source>
</evidence>
<name>A0ABV1H983_9FIRM</name>
<dbReference type="EC" id="2.7.3.9" evidence="6 17"/>
<dbReference type="PROSITE" id="PS00742">
    <property type="entry name" value="PEP_ENZYMES_2"/>
    <property type="match status" value="1"/>
</dbReference>
<evidence type="ECO:0000256" key="12">
    <source>
        <dbReference type="ARBA" id="ARBA00022683"/>
    </source>
</evidence>
<keyword evidence="11 17" id="KW-0808">Transferase</keyword>
<dbReference type="InterPro" id="IPR036637">
    <property type="entry name" value="Phosphohistidine_dom_sf"/>
</dbReference>
<dbReference type="EMBL" id="JBBMEX010000001">
    <property type="protein sequence ID" value="MEQ2556274.1"/>
    <property type="molecule type" value="Genomic_DNA"/>
</dbReference>
<dbReference type="Gene3D" id="3.20.20.60">
    <property type="entry name" value="Phosphoenolpyruvate-binding domains"/>
    <property type="match status" value="1"/>
</dbReference>
<organism evidence="22 23">
    <name type="scientific">Maccoyibacter intestinihominis</name>
    <dbReference type="NCBI Taxonomy" id="3133499"/>
    <lineage>
        <taxon>Bacteria</taxon>
        <taxon>Bacillati</taxon>
        <taxon>Bacillota</taxon>
        <taxon>Clostridia</taxon>
        <taxon>Lachnospirales</taxon>
        <taxon>Lachnospiraceae</taxon>
        <taxon>Maccoyibacter</taxon>
    </lineage>
</organism>
<dbReference type="GO" id="GO:0008965">
    <property type="term" value="F:phosphoenolpyruvate-protein phosphotransferase activity"/>
    <property type="evidence" value="ECO:0007669"/>
    <property type="project" value="UniProtKB-EC"/>
</dbReference>
<dbReference type="InterPro" id="IPR040442">
    <property type="entry name" value="Pyrv_kinase-like_dom_sf"/>
</dbReference>
<evidence type="ECO:0000256" key="11">
    <source>
        <dbReference type="ARBA" id="ARBA00022679"/>
    </source>
</evidence>
<reference evidence="22 23" key="1">
    <citation type="submission" date="2024-03" db="EMBL/GenBank/DDBJ databases">
        <title>Human intestinal bacterial collection.</title>
        <authorList>
            <person name="Pauvert C."/>
            <person name="Hitch T.C.A."/>
            <person name="Clavel T."/>
        </authorList>
    </citation>
    <scope>NUCLEOTIDE SEQUENCE [LARGE SCALE GENOMIC DNA]</scope>
    <source>
        <strain evidence="22 23">CLA-AA-H185</strain>
    </source>
</reference>
<dbReference type="PRINTS" id="PR01736">
    <property type="entry name" value="PHPHTRNFRASE"/>
</dbReference>
<feature type="domain" description="PEP-utilising enzyme mobile" evidence="19">
    <location>
        <begin position="151"/>
        <end position="221"/>
    </location>
</feature>
<gene>
    <name evidence="22" type="primary">ptsP</name>
    <name evidence="22" type="ORF">WMO43_00050</name>
</gene>
<evidence type="ECO:0000256" key="14">
    <source>
        <dbReference type="ARBA" id="ARBA00022777"/>
    </source>
</evidence>
<keyword evidence="9 17" id="KW-0963">Cytoplasm</keyword>
<dbReference type="InterPro" id="IPR008279">
    <property type="entry name" value="PEP-util_enz_mobile_dom"/>
</dbReference>
<dbReference type="SUPFAM" id="SSF47831">
    <property type="entry name" value="Enzyme I of the PEP:sugar phosphotransferase system HPr-binding (sub)domain"/>
    <property type="match status" value="1"/>
</dbReference>
<dbReference type="NCBIfam" id="TIGR01417">
    <property type="entry name" value="PTS_I_fam"/>
    <property type="match status" value="1"/>
</dbReference>
<dbReference type="RefSeq" id="WP_353529579.1">
    <property type="nucleotide sequence ID" value="NZ_JBBMEX010000001.1"/>
</dbReference>
<evidence type="ECO:0000259" key="20">
    <source>
        <dbReference type="Pfam" id="PF02896"/>
    </source>
</evidence>
<dbReference type="Pfam" id="PF05524">
    <property type="entry name" value="PEP-utilisers_N"/>
    <property type="match status" value="1"/>
</dbReference>
<dbReference type="InterPro" id="IPR023151">
    <property type="entry name" value="PEP_util_CS"/>
</dbReference>
<comment type="function">
    <text evidence="3 17">General (non sugar-specific) component of the phosphoenolpyruvate-dependent sugar phosphotransferase system (sugar PTS). This major carbohydrate active-transport system catalyzes the phosphorylation of incoming sugar substrates concomitantly with their translocation across the cell membrane. Enzyme I transfers the phosphoryl group from phosphoenolpyruvate (PEP) to the phosphoryl carrier protein (HPr).</text>
</comment>
<dbReference type="PIRSF" id="PIRSF000732">
    <property type="entry name" value="PTS_enzyme_I"/>
    <property type="match status" value="1"/>
</dbReference>
<evidence type="ECO:0000313" key="23">
    <source>
        <dbReference type="Proteomes" id="UP001454489"/>
    </source>
</evidence>
<comment type="subcellular location">
    <subcellularLocation>
        <location evidence="4 17">Cytoplasm</location>
    </subcellularLocation>
</comment>
<evidence type="ECO:0000259" key="19">
    <source>
        <dbReference type="Pfam" id="PF00391"/>
    </source>
</evidence>
<dbReference type="InterPro" id="IPR050499">
    <property type="entry name" value="PEP-utilizing_PTS_enzyme"/>
</dbReference>
<evidence type="ECO:0000256" key="2">
    <source>
        <dbReference type="ARBA" id="ARBA00001946"/>
    </source>
</evidence>
<protein>
    <recommendedName>
        <fullName evidence="7 17">Phosphoenolpyruvate-protein phosphotransferase</fullName>
        <ecNumber evidence="6 17">2.7.3.9</ecNumber>
    </recommendedName>
    <alternativeName>
        <fullName evidence="16 17">Phosphotransferase system, enzyme I</fullName>
    </alternativeName>
</protein>
<dbReference type="Pfam" id="PF00391">
    <property type="entry name" value="PEP-utilizers"/>
    <property type="match status" value="1"/>
</dbReference>
<feature type="domain" description="Phosphotransferase system enzyme I N-terminal" evidence="21">
    <location>
        <begin position="5"/>
        <end position="124"/>
    </location>
</feature>
<sequence>MHKTGNVVVEGVAIGKIQFLNADYEEQIKRYMTGTEEEEKKRYQEAHTLAKDDLDSLLEDRDSLSESEAEIIEAHQLMIDDITFEDAILGYIEQKMSAPSAVLKAVDDFKAMFEEIDDEYLRERQKDIVDVGNRLLRKLLHMKEFSVVGADVILCAKDIEPSIMAGLSEKQVKAILLGSGSKTSHTVIIAKAKGFVTMVGVELDETEIADGDDIIVDAVKGEIILKPSEEELSRYKEQVQKQEEQRKYLMGKAKQPAVTTDGKEILVSANISRPTDMEKAVEYGCHGVGLYRTEFLFMESAQLPDEEKQVAAYRSVAEQAGGNLCVIRTLDIGGDKHCDCLSLEEEDNPFLGFRAIRICLQQKDMFKVQLRSILRAGLYGKLAIMIPMVTMLSEILETKQLIEEVKEEMRKENIPFAEDVPVGIMVETPASAVMAPLFAKHVDFFSIGTNDLVQYTLAVDRGNQSVSYLYDYFNPAVIHSIHRVITAAHEAGIWAGMCGEMAGDKLALPFLLALGIDELSMSASQAPVVKEQIRNLESGICDVDKILSLTTTEEVREYLQSLL</sequence>
<keyword evidence="12 17" id="KW-0598">Phosphotransferase system</keyword>
<comment type="similarity">
    <text evidence="5 17">Belongs to the PEP-utilizing enzyme family.</text>
</comment>
<keyword evidence="18" id="KW-0175">Coiled coil</keyword>
<evidence type="ECO:0000256" key="5">
    <source>
        <dbReference type="ARBA" id="ARBA00007837"/>
    </source>
</evidence>
<dbReference type="InterPro" id="IPR036618">
    <property type="entry name" value="PtsI_HPr-bd_sf"/>
</dbReference>
<keyword evidence="15 17" id="KW-0460">Magnesium</keyword>
<evidence type="ECO:0000256" key="3">
    <source>
        <dbReference type="ARBA" id="ARBA00002728"/>
    </source>
</evidence>
<proteinExistence type="inferred from homology"/>
<comment type="catalytic activity">
    <reaction evidence="1 17">
        <text>L-histidyl-[protein] + phosphoenolpyruvate = N(pros)-phospho-L-histidyl-[protein] + pyruvate</text>
        <dbReference type="Rhea" id="RHEA:23880"/>
        <dbReference type="Rhea" id="RHEA-COMP:9745"/>
        <dbReference type="Rhea" id="RHEA-COMP:9746"/>
        <dbReference type="ChEBI" id="CHEBI:15361"/>
        <dbReference type="ChEBI" id="CHEBI:29979"/>
        <dbReference type="ChEBI" id="CHEBI:58702"/>
        <dbReference type="ChEBI" id="CHEBI:64837"/>
        <dbReference type="EC" id="2.7.3.9"/>
    </reaction>
</comment>
<dbReference type="SUPFAM" id="SSF52009">
    <property type="entry name" value="Phosphohistidine domain"/>
    <property type="match status" value="1"/>
</dbReference>
<dbReference type="Gene3D" id="3.50.30.10">
    <property type="entry name" value="Phosphohistidine domain"/>
    <property type="match status" value="1"/>
</dbReference>
<evidence type="ECO:0000256" key="7">
    <source>
        <dbReference type="ARBA" id="ARBA00016544"/>
    </source>
</evidence>
<evidence type="ECO:0000256" key="15">
    <source>
        <dbReference type="ARBA" id="ARBA00022842"/>
    </source>
</evidence>
<evidence type="ECO:0000256" key="10">
    <source>
        <dbReference type="ARBA" id="ARBA00022597"/>
    </source>
</evidence>
<comment type="caution">
    <text evidence="22">The sequence shown here is derived from an EMBL/GenBank/DDBJ whole genome shotgun (WGS) entry which is preliminary data.</text>
</comment>
<dbReference type="InterPro" id="IPR006318">
    <property type="entry name" value="PTS_EI-like"/>
</dbReference>
<evidence type="ECO:0000256" key="16">
    <source>
        <dbReference type="ARBA" id="ARBA00033235"/>
    </source>
</evidence>
<evidence type="ECO:0000256" key="4">
    <source>
        <dbReference type="ARBA" id="ARBA00004496"/>
    </source>
</evidence>